<organism evidence="2 3">
    <name type="scientific">Sipha flava</name>
    <name type="common">yellow sugarcane aphid</name>
    <dbReference type="NCBI Taxonomy" id="143950"/>
    <lineage>
        <taxon>Eukaryota</taxon>
        <taxon>Metazoa</taxon>
        <taxon>Ecdysozoa</taxon>
        <taxon>Arthropoda</taxon>
        <taxon>Hexapoda</taxon>
        <taxon>Insecta</taxon>
        <taxon>Pterygota</taxon>
        <taxon>Neoptera</taxon>
        <taxon>Paraneoptera</taxon>
        <taxon>Hemiptera</taxon>
        <taxon>Sternorrhyncha</taxon>
        <taxon>Aphidomorpha</taxon>
        <taxon>Aphidoidea</taxon>
        <taxon>Aphididae</taxon>
        <taxon>Sipha</taxon>
    </lineage>
</organism>
<protein>
    <submittedName>
        <fullName evidence="3">Uncharacterized protein LOC112690477</fullName>
    </submittedName>
</protein>
<feature type="region of interest" description="Disordered" evidence="1">
    <location>
        <begin position="301"/>
        <end position="330"/>
    </location>
</feature>
<reference evidence="3" key="1">
    <citation type="submission" date="2025-08" db="UniProtKB">
        <authorList>
            <consortium name="RefSeq"/>
        </authorList>
    </citation>
    <scope>IDENTIFICATION</scope>
    <source>
        <tissue evidence="3">Whole body</tissue>
    </source>
</reference>
<feature type="compositionally biased region" description="Polar residues" evidence="1">
    <location>
        <begin position="310"/>
        <end position="330"/>
    </location>
</feature>
<sequence>MRTKKVDLLKLNGIWKANTFDRQIAFTYAFYIQNQAFKRRRFPVPPGGGSGGCPVTCIMLSYMAPSVSDKPPTVPSRLVLEHKSATTTATAYHRFSRPPSITFNLHDGQLQHQREGFGALPVPPVRRSMVKEDSASSIASSVDVLPATHHDCRRPANKPATLKRVSFGSSKGSMVETLIYDSPPVQEELIDPSDVDESDGTVGSTRVRVSFFESEKPSVLPSPPKSLEVFGDCTMTTSSPILQRSNGHIQTQISTDGWDNPFRPDGDLSKEADQIVELIKEGKPITPTPTSATSPLLTDHGGADVKHDQQPVTSTPAKANGTCSSETTAVPPNVEVQRGTVINGNEPSQVEHVVLKKKPKCRCCVIQ</sequence>
<dbReference type="RefSeq" id="XP_025420281.1">
    <property type="nucleotide sequence ID" value="XM_025564496.1"/>
</dbReference>
<dbReference type="OrthoDB" id="6618101at2759"/>
<proteinExistence type="predicted"/>
<keyword evidence="2" id="KW-1185">Reference proteome</keyword>
<dbReference type="AlphaFoldDB" id="A0A8B8GCE7"/>
<gene>
    <name evidence="3" type="primary">LOC112690477</name>
</gene>
<name>A0A8B8GCE7_9HEMI</name>
<accession>A0A8B8GCE7</accession>
<evidence type="ECO:0000313" key="3">
    <source>
        <dbReference type="RefSeq" id="XP_025420281.1"/>
    </source>
</evidence>
<evidence type="ECO:0000256" key="1">
    <source>
        <dbReference type="SAM" id="MobiDB-lite"/>
    </source>
</evidence>
<evidence type="ECO:0000313" key="2">
    <source>
        <dbReference type="Proteomes" id="UP000694846"/>
    </source>
</evidence>
<dbReference type="GeneID" id="112690477"/>
<dbReference type="Proteomes" id="UP000694846">
    <property type="component" value="Unplaced"/>
</dbReference>